<dbReference type="OrthoDB" id="5296662at2"/>
<feature type="transmembrane region" description="Helical" evidence="1">
    <location>
        <begin position="12"/>
        <end position="33"/>
    </location>
</feature>
<sequence>MRRRRGFTLVELMVAMLLGLIVIGGVTSVFLAGQQTYRTNDALGDVEDGSRTAFELLARDLRNAGLTGCDNTNGRIANVLSNSTLWYTNWNDALYGYDDASTDPALNGLTGVGAPVAGNSSVHVLSTALTDVTVSFTPGSGQGSSANIHITAGTSQLAANDLIMVCDFDHATILQITNYSGNQTVVHNMGTGSIGNCSKELGYPVLCTPNGNHYDFQSNARIAVLTANTWYIGTNPVGGQSLYRLNVGHGTGGVAAAPQEMVRNVTVMKVQYLQPPNTAFKTAALMTNWAAVDAAQIQLTVKSANLRADVTNSTALSRSFTSTTTVRNRVQ</sequence>
<keyword evidence="1" id="KW-0472">Membrane</keyword>
<dbReference type="Pfam" id="PF07963">
    <property type="entry name" value="N_methyl"/>
    <property type="match status" value="1"/>
</dbReference>
<dbReference type="RefSeq" id="WP_126685493.1">
    <property type="nucleotide sequence ID" value="NZ_RYYV01000010.1"/>
</dbReference>
<gene>
    <name evidence="2" type="ORF">EKH80_14545</name>
</gene>
<dbReference type="SUPFAM" id="SSF54523">
    <property type="entry name" value="Pili subunits"/>
    <property type="match status" value="1"/>
</dbReference>
<keyword evidence="1" id="KW-0812">Transmembrane</keyword>
<dbReference type="EMBL" id="RYYV01000010">
    <property type="protein sequence ID" value="RUL74047.1"/>
    <property type="molecule type" value="Genomic_DNA"/>
</dbReference>
<accession>A0A3S0WV02</accession>
<dbReference type="AlphaFoldDB" id="A0A3S0WV02"/>
<keyword evidence="1" id="KW-1133">Transmembrane helix</keyword>
<keyword evidence="3" id="KW-1185">Reference proteome</keyword>
<reference evidence="2 3" key="1">
    <citation type="submission" date="2018-12" db="EMBL/GenBank/DDBJ databases">
        <title>Dyella dinghuensis sp. nov. DHOA06 and Dyella choica sp. nov. 4M-K27, isolated from forest soil.</title>
        <authorList>
            <person name="Qiu L.-H."/>
            <person name="Gao Z.-H."/>
        </authorList>
    </citation>
    <scope>NUCLEOTIDE SEQUENCE [LARGE SCALE GENOMIC DNA]</scope>
    <source>
        <strain evidence="2 3">4M-K27</strain>
    </source>
</reference>
<dbReference type="NCBIfam" id="TIGR02532">
    <property type="entry name" value="IV_pilin_GFxxxE"/>
    <property type="match status" value="1"/>
</dbReference>
<evidence type="ECO:0000313" key="3">
    <source>
        <dbReference type="Proteomes" id="UP000274358"/>
    </source>
</evidence>
<dbReference type="InterPro" id="IPR045584">
    <property type="entry name" value="Pilin-like"/>
</dbReference>
<evidence type="ECO:0000313" key="2">
    <source>
        <dbReference type="EMBL" id="RUL74047.1"/>
    </source>
</evidence>
<name>A0A3S0WV02_9GAMM</name>
<dbReference type="PROSITE" id="PS00409">
    <property type="entry name" value="PROKAR_NTER_METHYL"/>
    <property type="match status" value="1"/>
</dbReference>
<dbReference type="Proteomes" id="UP000274358">
    <property type="component" value="Unassembled WGS sequence"/>
</dbReference>
<dbReference type="InterPro" id="IPR012902">
    <property type="entry name" value="N_methyl_site"/>
</dbReference>
<comment type="caution">
    <text evidence="2">The sequence shown here is derived from an EMBL/GenBank/DDBJ whole genome shotgun (WGS) entry which is preliminary data.</text>
</comment>
<proteinExistence type="predicted"/>
<protein>
    <submittedName>
        <fullName evidence="2">Prepilin-type N-terminal cleavage/methylation domain-containing protein</fullName>
    </submittedName>
</protein>
<organism evidence="2 3">
    <name type="scientific">Dyella choica</name>
    <dbReference type="NCBI Taxonomy" id="1927959"/>
    <lineage>
        <taxon>Bacteria</taxon>
        <taxon>Pseudomonadati</taxon>
        <taxon>Pseudomonadota</taxon>
        <taxon>Gammaproteobacteria</taxon>
        <taxon>Lysobacterales</taxon>
        <taxon>Rhodanobacteraceae</taxon>
        <taxon>Dyella</taxon>
    </lineage>
</organism>
<evidence type="ECO:0000256" key="1">
    <source>
        <dbReference type="SAM" id="Phobius"/>
    </source>
</evidence>